<proteinExistence type="predicted"/>
<dbReference type="PROSITE" id="PS50075">
    <property type="entry name" value="CARRIER"/>
    <property type="match status" value="1"/>
</dbReference>
<keyword evidence="3" id="KW-1185">Reference proteome</keyword>
<sequence length="85" mass="9503">MSVQQEIHNYIVNNILFGDGKQLGENVSFQETGILDSTGFLELVTFIEEQFGVEIADDELVPEHFDTLRAVSAFVEQKRASRAVA</sequence>
<dbReference type="InterPro" id="IPR036736">
    <property type="entry name" value="ACP-like_sf"/>
</dbReference>
<accession>A0AAW6TYS8</accession>
<comment type="caution">
    <text evidence="2">The sequence shown here is derived from an EMBL/GenBank/DDBJ whole genome shotgun (WGS) entry which is preliminary data.</text>
</comment>
<dbReference type="InterPro" id="IPR009081">
    <property type="entry name" value="PP-bd_ACP"/>
</dbReference>
<evidence type="ECO:0000313" key="3">
    <source>
        <dbReference type="Proteomes" id="UP001431776"/>
    </source>
</evidence>
<name>A0AAW6TYS8_9BACT</name>
<dbReference type="SUPFAM" id="SSF47336">
    <property type="entry name" value="ACP-like"/>
    <property type="match status" value="1"/>
</dbReference>
<feature type="domain" description="Carrier" evidence="1">
    <location>
        <begin position="2"/>
        <end position="79"/>
    </location>
</feature>
<gene>
    <name evidence="2" type="ORF">QJ522_10730</name>
</gene>
<dbReference type="RefSeq" id="WP_349244926.1">
    <property type="nucleotide sequence ID" value="NZ_JASCXX010000011.1"/>
</dbReference>
<evidence type="ECO:0000313" key="2">
    <source>
        <dbReference type="EMBL" id="MDI6449517.1"/>
    </source>
</evidence>
<protein>
    <submittedName>
        <fullName evidence="2">Acyl carrier protein</fullName>
    </submittedName>
</protein>
<dbReference type="EMBL" id="JASCXX010000011">
    <property type="protein sequence ID" value="MDI6449517.1"/>
    <property type="molecule type" value="Genomic_DNA"/>
</dbReference>
<dbReference type="Pfam" id="PF00550">
    <property type="entry name" value="PP-binding"/>
    <property type="match status" value="1"/>
</dbReference>
<organism evidence="2 3">
    <name type="scientific">Anaerobaca lacustris</name>
    <dbReference type="NCBI Taxonomy" id="3044600"/>
    <lineage>
        <taxon>Bacteria</taxon>
        <taxon>Pseudomonadati</taxon>
        <taxon>Planctomycetota</taxon>
        <taxon>Phycisphaerae</taxon>
        <taxon>Sedimentisphaerales</taxon>
        <taxon>Anaerobacaceae</taxon>
        <taxon>Anaerobaca</taxon>
    </lineage>
</organism>
<reference evidence="2" key="1">
    <citation type="submission" date="2023-05" db="EMBL/GenBank/DDBJ databases">
        <title>Anaerotaeda fermentans gen. nov., sp. nov., a novel anaerobic planctomycete of the new family within the order Sedimentisphaerales isolated from Taman Peninsula, Russia.</title>
        <authorList>
            <person name="Khomyakova M.A."/>
            <person name="Merkel A.Y."/>
            <person name="Slobodkin A.I."/>
        </authorList>
    </citation>
    <scope>NUCLEOTIDE SEQUENCE</scope>
    <source>
        <strain evidence="2">M17dextr</strain>
    </source>
</reference>
<dbReference type="Gene3D" id="1.10.1200.10">
    <property type="entry name" value="ACP-like"/>
    <property type="match status" value="1"/>
</dbReference>
<dbReference type="AlphaFoldDB" id="A0AAW6TYS8"/>
<dbReference type="Proteomes" id="UP001431776">
    <property type="component" value="Unassembled WGS sequence"/>
</dbReference>
<evidence type="ECO:0000259" key="1">
    <source>
        <dbReference type="PROSITE" id="PS50075"/>
    </source>
</evidence>